<evidence type="ECO:0000256" key="1">
    <source>
        <dbReference type="SAM" id="SignalP"/>
    </source>
</evidence>
<feature type="chain" id="PRO_5017212607" evidence="1">
    <location>
        <begin position="22"/>
        <end position="58"/>
    </location>
</feature>
<accession>A0A397PMK6</accession>
<comment type="caution">
    <text evidence="2">The sequence shown here is derived from an EMBL/GenBank/DDBJ whole genome shotgun (WGS) entry which is preliminary data.</text>
</comment>
<organism evidence="2 3">
    <name type="scientific">Hephaestia caeni</name>
    <dbReference type="NCBI Taxonomy" id="645617"/>
    <lineage>
        <taxon>Bacteria</taxon>
        <taxon>Pseudomonadati</taxon>
        <taxon>Pseudomonadota</taxon>
        <taxon>Alphaproteobacteria</taxon>
        <taxon>Sphingomonadales</taxon>
        <taxon>Sphingomonadaceae</taxon>
        <taxon>Hephaestia</taxon>
    </lineage>
</organism>
<proteinExistence type="predicted"/>
<keyword evidence="1" id="KW-0732">Signal</keyword>
<sequence>MRPVAVPAILAATLSAGGATAAPMPAHPHPTPVTTVETGVAQDCLDLFDRLALGRHIR</sequence>
<feature type="signal peptide" evidence="1">
    <location>
        <begin position="1"/>
        <end position="21"/>
    </location>
</feature>
<dbReference type="Proteomes" id="UP000266568">
    <property type="component" value="Unassembled WGS sequence"/>
</dbReference>
<dbReference type="RefSeq" id="WP_170150954.1">
    <property type="nucleotide sequence ID" value="NZ_QXDC01000002.1"/>
</dbReference>
<evidence type="ECO:0000313" key="3">
    <source>
        <dbReference type="Proteomes" id="UP000266568"/>
    </source>
</evidence>
<dbReference type="AlphaFoldDB" id="A0A397PMK6"/>
<keyword evidence="3" id="KW-1185">Reference proteome</keyword>
<dbReference type="EMBL" id="QXDC01000002">
    <property type="protein sequence ID" value="RIA46951.1"/>
    <property type="molecule type" value="Genomic_DNA"/>
</dbReference>
<reference evidence="2 3" key="1">
    <citation type="submission" date="2018-08" db="EMBL/GenBank/DDBJ databases">
        <title>Genomic Encyclopedia of Type Strains, Phase IV (KMG-IV): sequencing the most valuable type-strain genomes for metagenomic binning, comparative biology and taxonomic classification.</title>
        <authorList>
            <person name="Goeker M."/>
        </authorList>
    </citation>
    <scope>NUCLEOTIDE SEQUENCE [LARGE SCALE GENOMIC DNA]</scope>
    <source>
        <strain evidence="2 3">DSM 25527</strain>
    </source>
</reference>
<protein>
    <submittedName>
        <fullName evidence="2">Uncharacterized protein</fullName>
    </submittedName>
</protein>
<gene>
    <name evidence="2" type="ORF">DFR49_1513</name>
</gene>
<evidence type="ECO:0000313" key="2">
    <source>
        <dbReference type="EMBL" id="RIA46951.1"/>
    </source>
</evidence>
<name>A0A397PMK6_9SPHN</name>